<dbReference type="AlphaFoldDB" id="A0A4Y9QP97"/>
<dbReference type="EMBL" id="SPQZ01000010">
    <property type="protein sequence ID" value="TFV94047.1"/>
    <property type="molecule type" value="Genomic_DNA"/>
</dbReference>
<sequence>MAAKPPRVVAELGRPETPEETAARKAENSRLYRARKTPNNLVLSLIVCVAVAFVIFLAVPRGDMNFDNTVDWKALSETAQTGVPETLASPDLPDGWRSNTAVYRSNAADDVDVWFIGFLTPSDEFIGMSQAFDANDTWVATELKNTIATGSVTIDGVDWTVYDNRASTDDLGNARYALVTTSGESTWVLAGTGTPSEFKTLAESLTPTITAEE</sequence>
<reference evidence="2 3" key="1">
    <citation type="journal article" date="2018" name="J. Microbiol.">
        <title>Leifsonia flava sp. nov., a novel actinobacterium isolated from the rhizosphere of Aquilegia viridiflora.</title>
        <authorList>
            <person name="Cai Y."/>
            <person name="Tao W.Z."/>
            <person name="Ma Y.J."/>
            <person name="Cheng J."/>
            <person name="Zhang M.Y."/>
            <person name="Zhang Y.X."/>
        </authorList>
    </citation>
    <scope>NUCLEOTIDE SEQUENCE [LARGE SCALE GENOMIC DNA]</scope>
    <source>
        <strain evidence="2 3">SYP-B2174</strain>
    </source>
</reference>
<evidence type="ECO:0000313" key="2">
    <source>
        <dbReference type="EMBL" id="TFV94047.1"/>
    </source>
</evidence>
<name>A0A4Y9QP97_9MICO</name>
<keyword evidence="1" id="KW-0472">Membrane</keyword>
<dbReference type="InterPro" id="IPR025339">
    <property type="entry name" value="DUF4245"/>
</dbReference>
<dbReference type="Proteomes" id="UP000298127">
    <property type="component" value="Unassembled WGS sequence"/>
</dbReference>
<dbReference type="Pfam" id="PF14030">
    <property type="entry name" value="DUF4245"/>
    <property type="match status" value="1"/>
</dbReference>
<keyword evidence="3" id="KW-1185">Reference proteome</keyword>
<evidence type="ECO:0000256" key="1">
    <source>
        <dbReference type="SAM" id="Phobius"/>
    </source>
</evidence>
<evidence type="ECO:0000313" key="3">
    <source>
        <dbReference type="Proteomes" id="UP000298127"/>
    </source>
</evidence>
<gene>
    <name evidence="2" type="ORF">E4M00_17360</name>
</gene>
<dbReference type="RefSeq" id="WP_135121738.1">
    <property type="nucleotide sequence ID" value="NZ_SPQZ01000010.1"/>
</dbReference>
<accession>A0A4Y9QP97</accession>
<keyword evidence="1" id="KW-1133">Transmembrane helix</keyword>
<protein>
    <submittedName>
        <fullName evidence="2">DUF4245 domain-containing protein</fullName>
    </submittedName>
</protein>
<comment type="caution">
    <text evidence="2">The sequence shown here is derived from an EMBL/GenBank/DDBJ whole genome shotgun (WGS) entry which is preliminary data.</text>
</comment>
<proteinExistence type="predicted"/>
<organism evidence="2 3">
    <name type="scientific">Orlajensenia leifsoniae</name>
    <dbReference type="NCBI Taxonomy" id="2561933"/>
    <lineage>
        <taxon>Bacteria</taxon>
        <taxon>Bacillati</taxon>
        <taxon>Actinomycetota</taxon>
        <taxon>Actinomycetes</taxon>
        <taxon>Micrococcales</taxon>
        <taxon>Microbacteriaceae</taxon>
        <taxon>Orlajensenia</taxon>
    </lineage>
</organism>
<feature type="transmembrane region" description="Helical" evidence="1">
    <location>
        <begin position="40"/>
        <end position="59"/>
    </location>
</feature>
<keyword evidence="1" id="KW-0812">Transmembrane</keyword>